<keyword evidence="3" id="KW-1185">Reference proteome</keyword>
<dbReference type="EMBL" id="JAUCMV010000004">
    <property type="protein sequence ID" value="KAK0407522.1"/>
    <property type="molecule type" value="Genomic_DNA"/>
</dbReference>
<dbReference type="PANTHER" id="PTHR38608:SF3">
    <property type="entry name" value="TNP_DDE_DOM DOMAIN-CONTAINING PROTEIN"/>
    <property type="match status" value="1"/>
</dbReference>
<sequence>MIPIVNTPCPSPTEYYGAPELSKFSAKSDPLRLFKRRRSNHQVDYLKDGRKLRDGKLTQKLPTPQLWEQLIVRSLVHKMEDEIPSPVDQYKQYLQQSQKLSDDTASTLKVPNSAHLNTPNGKTVSLQINRSFRRSSEKRVL</sequence>
<dbReference type="AlphaFoldDB" id="A0AA39LRZ6"/>
<comment type="caution">
    <text evidence="2">The sequence shown here is derived from an EMBL/GenBank/DDBJ whole genome shotgun (WGS) entry which is preliminary data.</text>
</comment>
<feature type="compositionally biased region" description="Polar residues" evidence="1">
    <location>
        <begin position="103"/>
        <end position="122"/>
    </location>
</feature>
<name>A0AA39LRZ6_9BILA</name>
<reference evidence="2" key="1">
    <citation type="submission" date="2023-06" db="EMBL/GenBank/DDBJ databases">
        <title>Genomic analysis of the entomopathogenic nematode Steinernema hermaphroditum.</title>
        <authorList>
            <person name="Schwarz E.M."/>
            <person name="Heppert J.K."/>
            <person name="Baniya A."/>
            <person name="Schwartz H.T."/>
            <person name="Tan C.-H."/>
            <person name="Antoshechkin I."/>
            <person name="Sternberg P.W."/>
            <person name="Goodrich-Blair H."/>
            <person name="Dillman A.R."/>
        </authorList>
    </citation>
    <scope>NUCLEOTIDE SEQUENCE</scope>
    <source>
        <strain evidence="2">PS9179</strain>
        <tissue evidence="2">Whole animal</tissue>
    </source>
</reference>
<evidence type="ECO:0000313" key="2">
    <source>
        <dbReference type="EMBL" id="KAK0407522.1"/>
    </source>
</evidence>
<protein>
    <submittedName>
        <fullName evidence="2">Uncharacterized protein</fullName>
    </submittedName>
</protein>
<dbReference type="Proteomes" id="UP001175271">
    <property type="component" value="Unassembled WGS sequence"/>
</dbReference>
<evidence type="ECO:0000313" key="3">
    <source>
        <dbReference type="Proteomes" id="UP001175271"/>
    </source>
</evidence>
<proteinExistence type="predicted"/>
<dbReference type="PANTHER" id="PTHR38608">
    <property type="entry name" value="PROTEIN CBG07207"/>
    <property type="match status" value="1"/>
</dbReference>
<feature type="region of interest" description="Disordered" evidence="1">
    <location>
        <begin position="94"/>
        <end position="122"/>
    </location>
</feature>
<gene>
    <name evidence="2" type="ORF">QR680_019240</name>
</gene>
<evidence type="ECO:0000256" key="1">
    <source>
        <dbReference type="SAM" id="MobiDB-lite"/>
    </source>
</evidence>
<accession>A0AA39LRZ6</accession>
<organism evidence="2 3">
    <name type="scientific">Steinernema hermaphroditum</name>
    <dbReference type="NCBI Taxonomy" id="289476"/>
    <lineage>
        <taxon>Eukaryota</taxon>
        <taxon>Metazoa</taxon>
        <taxon>Ecdysozoa</taxon>
        <taxon>Nematoda</taxon>
        <taxon>Chromadorea</taxon>
        <taxon>Rhabditida</taxon>
        <taxon>Tylenchina</taxon>
        <taxon>Panagrolaimomorpha</taxon>
        <taxon>Strongyloidoidea</taxon>
        <taxon>Steinernematidae</taxon>
        <taxon>Steinernema</taxon>
    </lineage>
</organism>